<keyword evidence="9" id="KW-0472">Membrane</keyword>
<dbReference type="InterPro" id="IPR037682">
    <property type="entry name" value="TonB_C"/>
</dbReference>
<dbReference type="SUPFAM" id="SSF74653">
    <property type="entry name" value="TolA/TonB C-terminal domain"/>
    <property type="match status" value="1"/>
</dbReference>
<evidence type="ECO:0000256" key="3">
    <source>
        <dbReference type="ARBA" id="ARBA00022448"/>
    </source>
</evidence>
<feature type="compositionally biased region" description="Basic and acidic residues" evidence="10">
    <location>
        <begin position="144"/>
        <end position="168"/>
    </location>
</feature>
<dbReference type="Gene3D" id="3.30.1150.10">
    <property type="match status" value="1"/>
</dbReference>
<dbReference type="PANTHER" id="PTHR33446">
    <property type="entry name" value="PROTEIN TONB-RELATED"/>
    <property type="match status" value="1"/>
</dbReference>
<evidence type="ECO:0000256" key="7">
    <source>
        <dbReference type="ARBA" id="ARBA00022927"/>
    </source>
</evidence>
<keyword evidence="4" id="KW-1003">Cell membrane</keyword>
<dbReference type="GO" id="GO:0031992">
    <property type="term" value="F:energy transducer activity"/>
    <property type="evidence" value="ECO:0007669"/>
    <property type="project" value="TreeGrafter"/>
</dbReference>
<dbReference type="OrthoDB" id="8481221at2"/>
<dbReference type="GO" id="GO:0015031">
    <property type="term" value="P:protein transport"/>
    <property type="evidence" value="ECO:0007669"/>
    <property type="project" value="UniProtKB-KW"/>
</dbReference>
<dbReference type="RefSeq" id="WP_119832855.1">
    <property type="nucleotide sequence ID" value="NZ_QYUL01000003.1"/>
</dbReference>
<keyword evidence="3" id="KW-0813">Transport</keyword>
<evidence type="ECO:0000256" key="2">
    <source>
        <dbReference type="ARBA" id="ARBA00006555"/>
    </source>
</evidence>
<feature type="domain" description="TonB C-terminal" evidence="11">
    <location>
        <begin position="206"/>
        <end position="297"/>
    </location>
</feature>
<evidence type="ECO:0000256" key="10">
    <source>
        <dbReference type="SAM" id="MobiDB-lite"/>
    </source>
</evidence>
<comment type="similarity">
    <text evidence="2">Belongs to the TonB family.</text>
</comment>
<dbReference type="InterPro" id="IPR051045">
    <property type="entry name" value="TonB-dependent_transducer"/>
</dbReference>
<sequence length="297" mass="31583">MTAASHHSDWPPGAWSETVERPAIGATRWGGSLALALGAHAAAALAMVAWHVPLTPLAADPPAVLLELAPLPVAPPEPIPVAEVPPAPPPPEPVVEPPPEPPPPDPVVEPPPPPEPVPEPPPPPEPPPVVEPEVVLPKSPPDPPKPKPEPKKETPKPQPDKPKPEKPKPPRPAAPTTPTAAPPVAAPAPVAAAPAPSTAPARVSPSWQGRVLSHLERYKRYPRAAQARRQEGVAQVRFTIDREGRVLAVKLDRSAGHELLDEETLEMVRRASPLPPPPDEMTQERIELVVPVQFFLK</sequence>
<evidence type="ECO:0000256" key="5">
    <source>
        <dbReference type="ARBA" id="ARBA00022519"/>
    </source>
</evidence>
<dbReference type="InterPro" id="IPR006260">
    <property type="entry name" value="TonB/TolA_C"/>
</dbReference>
<dbReference type="GO" id="GO:0055085">
    <property type="term" value="P:transmembrane transport"/>
    <property type="evidence" value="ECO:0007669"/>
    <property type="project" value="InterPro"/>
</dbReference>
<comment type="caution">
    <text evidence="12">The sequence shown here is derived from an EMBL/GenBank/DDBJ whole genome shotgun (WGS) entry which is preliminary data.</text>
</comment>
<proteinExistence type="inferred from homology"/>
<dbReference type="Pfam" id="PF03544">
    <property type="entry name" value="TonB_C"/>
    <property type="match status" value="1"/>
</dbReference>
<feature type="compositionally biased region" description="Low complexity" evidence="10">
    <location>
        <begin position="187"/>
        <end position="205"/>
    </location>
</feature>
<dbReference type="PROSITE" id="PS52015">
    <property type="entry name" value="TONB_CTD"/>
    <property type="match status" value="1"/>
</dbReference>
<keyword evidence="6" id="KW-0812">Transmembrane</keyword>
<dbReference type="NCBIfam" id="TIGR01352">
    <property type="entry name" value="tonB_Cterm"/>
    <property type="match status" value="1"/>
</dbReference>
<evidence type="ECO:0000256" key="1">
    <source>
        <dbReference type="ARBA" id="ARBA00004383"/>
    </source>
</evidence>
<protein>
    <submittedName>
        <fullName evidence="12">Energy transducer TonB</fullName>
    </submittedName>
</protein>
<keyword evidence="8" id="KW-1133">Transmembrane helix</keyword>
<dbReference type="EMBL" id="QYUL01000003">
    <property type="protein sequence ID" value="RJF79396.1"/>
    <property type="molecule type" value="Genomic_DNA"/>
</dbReference>
<evidence type="ECO:0000256" key="8">
    <source>
        <dbReference type="ARBA" id="ARBA00022989"/>
    </source>
</evidence>
<dbReference type="PRINTS" id="PR01217">
    <property type="entry name" value="PRICHEXTENSN"/>
</dbReference>
<feature type="compositionally biased region" description="Pro residues" evidence="10">
    <location>
        <begin position="170"/>
        <end position="186"/>
    </location>
</feature>
<feature type="compositionally biased region" description="Pro residues" evidence="10">
    <location>
        <begin position="73"/>
        <end position="130"/>
    </location>
</feature>
<accession>A0A418VSE8</accession>
<dbReference type="GO" id="GO:0098797">
    <property type="term" value="C:plasma membrane protein complex"/>
    <property type="evidence" value="ECO:0007669"/>
    <property type="project" value="TreeGrafter"/>
</dbReference>
<dbReference type="Proteomes" id="UP000283458">
    <property type="component" value="Unassembled WGS sequence"/>
</dbReference>
<evidence type="ECO:0000313" key="12">
    <source>
        <dbReference type="EMBL" id="RJF79396.1"/>
    </source>
</evidence>
<evidence type="ECO:0000256" key="9">
    <source>
        <dbReference type="ARBA" id="ARBA00023136"/>
    </source>
</evidence>
<organism evidence="12 13">
    <name type="scientific">Azospirillum cavernae</name>
    <dbReference type="NCBI Taxonomy" id="2320860"/>
    <lineage>
        <taxon>Bacteria</taxon>
        <taxon>Pseudomonadati</taxon>
        <taxon>Pseudomonadota</taxon>
        <taxon>Alphaproteobacteria</taxon>
        <taxon>Rhodospirillales</taxon>
        <taxon>Azospirillaceae</taxon>
        <taxon>Azospirillum</taxon>
    </lineage>
</organism>
<keyword evidence="7" id="KW-0653">Protein transport</keyword>
<reference evidence="12 13" key="1">
    <citation type="submission" date="2018-09" db="EMBL/GenBank/DDBJ databases">
        <authorList>
            <person name="Zhu H."/>
        </authorList>
    </citation>
    <scope>NUCLEOTIDE SEQUENCE [LARGE SCALE GENOMIC DNA]</scope>
    <source>
        <strain evidence="12 13">K2W22B-5</strain>
    </source>
</reference>
<evidence type="ECO:0000259" key="11">
    <source>
        <dbReference type="PROSITE" id="PS52015"/>
    </source>
</evidence>
<keyword evidence="13" id="KW-1185">Reference proteome</keyword>
<evidence type="ECO:0000313" key="13">
    <source>
        <dbReference type="Proteomes" id="UP000283458"/>
    </source>
</evidence>
<gene>
    <name evidence="12" type="ORF">D3877_21720</name>
</gene>
<keyword evidence="5" id="KW-0997">Cell inner membrane</keyword>
<evidence type="ECO:0000256" key="4">
    <source>
        <dbReference type="ARBA" id="ARBA00022475"/>
    </source>
</evidence>
<name>A0A418VSE8_9PROT</name>
<dbReference type="AlphaFoldDB" id="A0A418VSE8"/>
<evidence type="ECO:0000256" key="6">
    <source>
        <dbReference type="ARBA" id="ARBA00022692"/>
    </source>
</evidence>
<feature type="region of interest" description="Disordered" evidence="10">
    <location>
        <begin position="73"/>
        <end position="210"/>
    </location>
</feature>
<dbReference type="PANTHER" id="PTHR33446:SF2">
    <property type="entry name" value="PROTEIN TONB"/>
    <property type="match status" value="1"/>
</dbReference>
<comment type="subcellular location">
    <subcellularLocation>
        <location evidence="1">Cell inner membrane</location>
        <topology evidence="1">Single-pass membrane protein</topology>
        <orientation evidence="1">Periplasmic side</orientation>
    </subcellularLocation>
</comment>